<accession>A0A6P8X8Y2</accession>
<dbReference type="SMART" id="SM00697">
    <property type="entry name" value="DM8"/>
    <property type="match status" value="1"/>
</dbReference>
<proteinExistence type="predicted"/>
<feature type="signal peptide" evidence="1">
    <location>
        <begin position="1"/>
        <end position="20"/>
    </location>
</feature>
<protein>
    <submittedName>
        <fullName evidence="3">Uncharacterized protein LOC117570317</fullName>
    </submittedName>
</protein>
<evidence type="ECO:0000313" key="3">
    <source>
        <dbReference type="RefSeq" id="XP_034107750.1"/>
    </source>
</evidence>
<organism evidence="2 3">
    <name type="scientific">Drosophila albomicans</name>
    <name type="common">Fruit fly</name>
    <dbReference type="NCBI Taxonomy" id="7291"/>
    <lineage>
        <taxon>Eukaryota</taxon>
        <taxon>Metazoa</taxon>
        <taxon>Ecdysozoa</taxon>
        <taxon>Arthropoda</taxon>
        <taxon>Hexapoda</taxon>
        <taxon>Insecta</taxon>
        <taxon>Pterygota</taxon>
        <taxon>Neoptera</taxon>
        <taxon>Endopterygota</taxon>
        <taxon>Diptera</taxon>
        <taxon>Brachycera</taxon>
        <taxon>Muscomorpha</taxon>
        <taxon>Ephydroidea</taxon>
        <taxon>Drosophilidae</taxon>
        <taxon>Drosophila</taxon>
    </lineage>
</organism>
<dbReference type="InterPro" id="IPR010512">
    <property type="entry name" value="DUF1091"/>
</dbReference>
<dbReference type="Pfam" id="PF06477">
    <property type="entry name" value="DUF1091"/>
    <property type="match status" value="1"/>
</dbReference>
<dbReference type="GeneID" id="117570317"/>
<feature type="chain" id="PRO_5028074292" evidence="1">
    <location>
        <begin position="21"/>
        <end position="164"/>
    </location>
</feature>
<sequence>MQRSVIIILILALNLNYNCALIFKFKNVQCKSFNESLMSIPICQIRAVARDKNVLNFWAISRYSVNEVSAEVQIFKRANGFKPWLFKYTINFCEYLQKKNHRLFTLIFNLFKEYTNLATKTCPLVGNITVLGLNLNFERLKLPLPTGNILDFGQKINIKFECNI</sequence>
<dbReference type="RefSeq" id="XP_034107750.1">
    <property type="nucleotide sequence ID" value="XM_034251859.2"/>
</dbReference>
<dbReference type="AlphaFoldDB" id="A0A6P8X8Y2"/>
<evidence type="ECO:0000313" key="2">
    <source>
        <dbReference type="Proteomes" id="UP000515160"/>
    </source>
</evidence>
<dbReference type="PANTHER" id="PTHR20898">
    <property type="entry name" value="DAEDALUS ON 3-RELATED-RELATED"/>
    <property type="match status" value="1"/>
</dbReference>
<dbReference type="Proteomes" id="UP000515160">
    <property type="component" value="Chromosome 3"/>
</dbReference>
<dbReference type="PANTHER" id="PTHR20898:SF0">
    <property type="entry name" value="DAEDALUS ON 3-RELATED"/>
    <property type="match status" value="1"/>
</dbReference>
<keyword evidence="1" id="KW-0732">Signal</keyword>
<gene>
    <name evidence="3" type="primary">LOC117570317</name>
</gene>
<name>A0A6P8X8Y2_DROAB</name>
<reference evidence="3" key="1">
    <citation type="submission" date="2025-08" db="UniProtKB">
        <authorList>
            <consortium name="RefSeq"/>
        </authorList>
    </citation>
    <scope>IDENTIFICATION</scope>
    <source>
        <strain evidence="3">15112-1751.03</strain>
        <tissue evidence="3">Whole Adult</tissue>
    </source>
</reference>
<keyword evidence="2" id="KW-1185">Reference proteome</keyword>
<evidence type="ECO:0000256" key="1">
    <source>
        <dbReference type="SAM" id="SignalP"/>
    </source>
</evidence>